<organism evidence="1 2">
    <name type="scientific">Cucumis melo var. makuwa</name>
    <name type="common">Oriental melon</name>
    <dbReference type="NCBI Taxonomy" id="1194695"/>
    <lineage>
        <taxon>Eukaryota</taxon>
        <taxon>Viridiplantae</taxon>
        <taxon>Streptophyta</taxon>
        <taxon>Embryophyta</taxon>
        <taxon>Tracheophyta</taxon>
        <taxon>Spermatophyta</taxon>
        <taxon>Magnoliopsida</taxon>
        <taxon>eudicotyledons</taxon>
        <taxon>Gunneridae</taxon>
        <taxon>Pentapetalae</taxon>
        <taxon>rosids</taxon>
        <taxon>fabids</taxon>
        <taxon>Cucurbitales</taxon>
        <taxon>Cucurbitaceae</taxon>
        <taxon>Benincaseae</taxon>
        <taxon>Cucumis</taxon>
    </lineage>
</organism>
<dbReference type="EMBL" id="SSTD01020080">
    <property type="protein sequence ID" value="TYJ95759.1"/>
    <property type="molecule type" value="Genomic_DNA"/>
</dbReference>
<evidence type="ECO:0000313" key="2">
    <source>
        <dbReference type="Proteomes" id="UP000321947"/>
    </source>
</evidence>
<comment type="caution">
    <text evidence="1">The sequence shown here is derived from an EMBL/GenBank/DDBJ whole genome shotgun (WGS) entry which is preliminary data.</text>
</comment>
<dbReference type="GO" id="GO:0003964">
    <property type="term" value="F:RNA-directed DNA polymerase activity"/>
    <property type="evidence" value="ECO:0007669"/>
    <property type="project" value="UniProtKB-KW"/>
</dbReference>
<protein>
    <submittedName>
        <fullName evidence="1">Reverse transcriptase</fullName>
    </submittedName>
</protein>
<keyword evidence="1" id="KW-0808">Transferase</keyword>
<keyword evidence="1" id="KW-0695">RNA-directed DNA polymerase</keyword>
<proteinExistence type="predicted"/>
<keyword evidence="1" id="KW-0548">Nucleotidyltransferase</keyword>
<dbReference type="Proteomes" id="UP000321947">
    <property type="component" value="Unassembled WGS sequence"/>
</dbReference>
<reference evidence="1 2" key="1">
    <citation type="submission" date="2019-08" db="EMBL/GenBank/DDBJ databases">
        <title>Draft genome sequences of two oriental melons (Cucumis melo L. var makuwa).</title>
        <authorList>
            <person name="Kwon S.-Y."/>
        </authorList>
    </citation>
    <scope>NUCLEOTIDE SEQUENCE [LARGE SCALE GENOMIC DNA]</scope>
    <source>
        <strain evidence="2">cv. Chang Bougi</strain>
        <tissue evidence="1">Leaf</tissue>
    </source>
</reference>
<name>A0A5D3B9S6_CUCMM</name>
<accession>A0A5D3B9S6</accession>
<sequence length="107" mass="12451">MYYRRNLRKEVRFPTSHLPAIVQNFELPRDQGMENLTKPCTDNNMSENDRFNVLENVEKKNNGDKTEIGNSDDQVSVDKEQYQCPVGKLIYLSHTLPDIFFIVSVVN</sequence>
<dbReference type="AlphaFoldDB" id="A0A5D3B9S6"/>
<gene>
    <name evidence="1" type="ORF">E5676_scaffold110G00210</name>
</gene>
<evidence type="ECO:0000313" key="1">
    <source>
        <dbReference type="EMBL" id="TYJ95759.1"/>
    </source>
</evidence>